<protein>
    <submittedName>
        <fullName evidence="2">Uncharacterized protein</fullName>
    </submittedName>
</protein>
<feature type="transmembrane region" description="Helical" evidence="1">
    <location>
        <begin position="12"/>
        <end position="30"/>
    </location>
</feature>
<gene>
    <name evidence="2" type="ORF">H480_01472</name>
</gene>
<feature type="transmembrane region" description="Helical" evidence="1">
    <location>
        <begin position="36"/>
        <end position="56"/>
    </location>
</feature>
<evidence type="ECO:0000313" key="2">
    <source>
        <dbReference type="EMBL" id="EOD70344.1"/>
    </source>
</evidence>
<comment type="caution">
    <text evidence="2">The sequence shown here is derived from an EMBL/GenBank/DDBJ whole genome shotgun (WGS) entry which is preliminary data.</text>
</comment>
<keyword evidence="1" id="KW-1133">Transmembrane helix</keyword>
<dbReference type="PATRIC" id="fig|1292037.4.peg.289"/>
<keyword evidence="1" id="KW-0472">Membrane</keyword>
<keyword evidence="3" id="KW-1185">Reference proteome</keyword>
<proteinExistence type="predicted"/>
<dbReference type="Proteomes" id="UP000014139">
    <property type="component" value="Unassembled WGS sequence"/>
</dbReference>
<organism evidence="2 3">
    <name type="scientific">Amycolatopsis vancoresmycina DSM 44592</name>
    <dbReference type="NCBI Taxonomy" id="1292037"/>
    <lineage>
        <taxon>Bacteria</taxon>
        <taxon>Bacillati</taxon>
        <taxon>Actinomycetota</taxon>
        <taxon>Actinomycetes</taxon>
        <taxon>Pseudonocardiales</taxon>
        <taxon>Pseudonocardiaceae</taxon>
        <taxon>Amycolatopsis</taxon>
    </lineage>
</organism>
<dbReference type="RefSeq" id="WP_003055793.1">
    <property type="nucleotide sequence ID" value="NZ_AOUO01000017.1"/>
</dbReference>
<name>R1IIV0_9PSEU</name>
<evidence type="ECO:0000256" key="1">
    <source>
        <dbReference type="SAM" id="Phobius"/>
    </source>
</evidence>
<dbReference type="OrthoDB" id="3631430at2"/>
<dbReference type="EMBL" id="AOUO01000017">
    <property type="protein sequence ID" value="EOD70344.1"/>
    <property type="molecule type" value="Genomic_DNA"/>
</dbReference>
<evidence type="ECO:0000313" key="3">
    <source>
        <dbReference type="Proteomes" id="UP000014139"/>
    </source>
</evidence>
<accession>R1IIV0</accession>
<reference evidence="2 3" key="1">
    <citation type="submission" date="2013-02" db="EMBL/GenBank/DDBJ databases">
        <title>Draft genome sequence of Amycolatopsis vancoresmycina strain DSM 44592T.</title>
        <authorList>
            <person name="Kumar S."/>
            <person name="Kaur N."/>
            <person name="Kaur C."/>
            <person name="Raghava G.P.S."/>
            <person name="Mayilraj S."/>
        </authorList>
    </citation>
    <scope>NUCLEOTIDE SEQUENCE [LARGE SCALE GENOMIC DNA]</scope>
    <source>
        <strain evidence="2 3">DSM 44592</strain>
    </source>
</reference>
<dbReference type="AlphaFoldDB" id="R1IIV0"/>
<sequence length="73" mass="8518">MWRLGFFMWRAWLYIKYGVPAGLVLWLIYLAQGWSVLFWIVAAVIGCVGLGMVLAVGEFRHREFGDIGRERIR</sequence>
<keyword evidence="1" id="KW-0812">Transmembrane</keyword>